<dbReference type="PATRIC" id="fig|1244869.3.peg.3759"/>
<protein>
    <submittedName>
        <fullName evidence="3">Plasmid stabilization system</fullName>
    </submittedName>
</protein>
<dbReference type="EMBL" id="AONQ01000068">
    <property type="protein sequence ID" value="EME68384.1"/>
    <property type="molecule type" value="Genomic_DNA"/>
</dbReference>
<dbReference type="InterPro" id="IPR051803">
    <property type="entry name" value="TA_system_RelE-like_toxin"/>
</dbReference>
<dbReference type="PANTHER" id="PTHR33755">
    <property type="entry name" value="TOXIN PARE1-RELATED"/>
    <property type="match status" value="1"/>
</dbReference>
<dbReference type="Gene3D" id="3.30.2310.20">
    <property type="entry name" value="RelE-like"/>
    <property type="match status" value="1"/>
</dbReference>
<evidence type="ECO:0000256" key="2">
    <source>
        <dbReference type="ARBA" id="ARBA00022649"/>
    </source>
</evidence>
<evidence type="ECO:0000313" key="3">
    <source>
        <dbReference type="EMBL" id="EME68384.1"/>
    </source>
</evidence>
<reference evidence="3 4" key="1">
    <citation type="journal article" date="2014" name="Genome Announc.">
        <title>Draft Genome Sequence of Magnetospirillum sp. Strain SO-1, a Freshwater Magnetotactic Bacterium Isolated from the Ol'khovka River, Russia.</title>
        <authorList>
            <person name="Grouzdev D.S."/>
            <person name="Dziuba M.V."/>
            <person name="Sukhacheva M.S."/>
            <person name="Mardanov A.V."/>
            <person name="Beletskiy A.V."/>
            <person name="Kuznetsov B.B."/>
            <person name="Skryabin K.G."/>
        </authorList>
    </citation>
    <scope>NUCLEOTIDE SEQUENCE [LARGE SCALE GENOMIC DNA]</scope>
    <source>
        <strain evidence="3 4">SO-1</strain>
    </source>
</reference>
<sequence length="92" mass="10741">MQVDWAPEARRDLQSIHEFLRRDNPDAAESLVTVIDEAARGLAAFPLKGHKGLDGTREWVIPRFRHYLLIYDVETRAGIVTILRVWHQSRHR</sequence>
<proteinExistence type="inferred from homology"/>
<accession>M3A7B3</accession>
<dbReference type="PANTHER" id="PTHR33755:SF7">
    <property type="entry name" value="TOXIN MODULE OF TOXIN-ANTITOXIN SYSTEM RELE_STBE FAMILY"/>
    <property type="match status" value="1"/>
</dbReference>
<evidence type="ECO:0000313" key="4">
    <source>
        <dbReference type="Proteomes" id="UP000011744"/>
    </source>
</evidence>
<dbReference type="AlphaFoldDB" id="M3A7B3"/>
<dbReference type="Proteomes" id="UP000011744">
    <property type="component" value="Unassembled WGS sequence"/>
</dbReference>
<dbReference type="RefSeq" id="WP_008620620.1">
    <property type="nucleotide sequence ID" value="NZ_AONQ01000068.1"/>
</dbReference>
<dbReference type="InterPro" id="IPR035093">
    <property type="entry name" value="RelE/ParE_toxin_dom_sf"/>
</dbReference>
<dbReference type="STRING" id="1244869.H261_18802"/>
<comment type="caution">
    <text evidence="3">The sequence shown here is derived from an EMBL/GenBank/DDBJ whole genome shotgun (WGS) entry which is preliminary data.</text>
</comment>
<name>M3A7B3_9PROT</name>
<keyword evidence="2" id="KW-1277">Toxin-antitoxin system</keyword>
<dbReference type="SUPFAM" id="SSF143011">
    <property type="entry name" value="RelE-like"/>
    <property type="match status" value="1"/>
</dbReference>
<dbReference type="Pfam" id="PF05016">
    <property type="entry name" value="ParE_toxin"/>
    <property type="match status" value="1"/>
</dbReference>
<comment type="similarity">
    <text evidence="1">Belongs to the RelE toxin family.</text>
</comment>
<keyword evidence="4" id="KW-1185">Reference proteome</keyword>
<dbReference type="NCBIfam" id="TIGR02385">
    <property type="entry name" value="RelE_StbE"/>
    <property type="match status" value="1"/>
</dbReference>
<dbReference type="OrthoDB" id="595470at2"/>
<dbReference type="InterPro" id="IPR007712">
    <property type="entry name" value="RelE/ParE_toxin"/>
</dbReference>
<dbReference type="eggNOG" id="COG3668">
    <property type="taxonomic scope" value="Bacteria"/>
</dbReference>
<organism evidence="3 4">
    <name type="scientific">Paramagnetospirillum caucaseum</name>
    <dbReference type="NCBI Taxonomy" id="1244869"/>
    <lineage>
        <taxon>Bacteria</taxon>
        <taxon>Pseudomonadati</taxon>
        <taxon>Pseudomonadota</taxon>
        <taxon>Alphaproteobacteria</taxon>
        <taxon>Rhodospirillales</taxon>
        <taxon>Magnetospirillaceae</taxon>
        <taxon>Paramagnetospirillum</taxon>
    </lineage>
</organism>
<gene>
    <name evidence="3" type="ORF">H261_18802</name>
</gene>
<evidence type="ECO:0000256" key="1">
    <source>
        <dbReference type="ARBA" id="ARBA00006226"/>
    </source>
</evidence>